<dbReference type="SUPFAM" id="SSF51395">
    <property type="entry name" value="FMN-linked oxidoreductases"/>
    <property type="match status" value="1"/>
</dbReference>
<reference evidence="7" key="1">
    <citation type="submission" date="2022-12" db="EMBL/GenBank/DDBJ databases">
        <authorList>
            <person name="Webb A."/>
        </authorList>
    </citation>
    <scope>NUCLEOTIDE SEQUENCE</scope>
    <source>
        <strain evidence="7">Hp1</strain>
    </source>
</reference>
<dbReference type="PROSITE" id="PS51349">
    <property type="entry name" value="FMN_HYDROXY_ACID_DH_2"/>
    <property type="match status" value="1"/>
</dbReference>
<dbReference type="InterPro" id="IPR000262">
    <property type="entry name" value="FMN-dep_DH"/>
</dbReference>
<dbReference type="InterPro" id="IPR008259">
    <property type="entry name" value="FMN_hydac_DH_AS"/>
</dbReference>
<gene>
    <name evidence="7" type="ORF">HBR001_LOCUS4492</name>
</gene>
<proteinExistence type="inferred from homology"/>
<dbReference type="GO" id="GO:0016491">
    <property type="term" value="F:oxidoreductase activity"/>
    <property type="evidence" value="ECO:0007669"/>
    <property type="project" value="UniProtKB-KW"/>
</dbReference>
<dbReference type="FunFam" id="3.20.20.70:FF:000056">
    <property type="entry name" value="hydroxyacid oxidase 2"/>
    <property type="match status" value="1"/>
</dbReference>
<feature type="domain" description="FMN hydroxy acid dehydrogenase" evidence="6">
    <location>
        <begin position="8"/>
        <end position="378"/>
    </location>
</feature>
<dbReference type="InterPro" id="IPR013785">
    <property type="entry name" value="Aldolase_TIM"/>
</dbReference>
<sequence length="384" mass="41441">MRQPVPGTGGATPLNVCEFHEYARAYLPKNAYDYYASGADDMLTLRENRRAFERLVLLPRVLRDVSCIDTRTAVLGHALDSPVCVSPTAMHCMAHPEGERASARAAARANACYVLSTLSTTSLEDVAHAQEAATPDALRWFQLYVFKDRALTQALVQRAERAGYRAIVLTVDTPRLGHREPDVRNGFQLPPHLTMANFAHVGGTYEHGVVHGRHDSGLAHYVSELFDPTLNWRDVQWLQRITTLPVVVKGVLSPEDAAMAVDMGCAGILVSNHGARQLDGVAATIDALPAIVHAVAGRAEVYMDGGIRRGTDVFKALALGARAVFIGRPVLFGLAHSGEAGVASVLRILNDELKHVMLFSGTASLADIGTAYVRRGPAPLPSSL</sequence>
<dbReference type="Proteomes" id="UP001162031">
    <property type="component" value="Unassembled WGS sequence"/>
</dbReference>
<feature type="binding site" evidence="5">
    <location>
        <position position="144"/>
    </location>
    <ligand>
        <name>glyoxylate</name>
        <dbReference type="ChEBI" id="CHEBI:36655"/>
    </ligand>
</feature>
<feature type="binding site" evidence="5">
    <location>
        <begin position="327"/>
        <end position="328"/>
    </location>
    <ligand>
        <name>FMN</name>
        <dbReference type="ChEBI" id="CHEBI:58210"/>
    </ligand>
</feature>
<dbReference type="Pfam" id="PF01070">
    <property type="entry name" value="FMN_dh"/>
    <property type="match status" value="1"/>
</dbReference>
<evidence type="ECO:0000256" key="2">
    <source>
        <dbReference type="ARBA" id="ARBA00023002"/>
    </source>
</evidence>
<feature type="binding site" evidence="5">
    <location>
        <position position="170"/>
    </location>
    <ligand>
        <name>FMN</name>
        <dbReference type="ChEBI" id="CHEBI:58210"/>
    </ligand>
</feature>
<dbReference type="Gene3D" id="3.20.20.70">
    <property type="entry name" value="Aldolase class I"/>
    <property type="match status" value="1"/>
</dbReference>
<dbReference type="EMBL" id="CANTFL010000980">
    <property type="protein sequence ID" value="CAI5729151.1"/>
    <property type="molecule type" value="Genomic_DNA"/>
</dbReference>
<dbReference type="PANTHER" id="PTHR10578">
    <property type="entry name" value="S -2-HYDROXY-ACID OXIDASE-RELATED"/>
    <property type="match status" value="1"/>
</dbReference>
<feature type="binding site" evidence="5">
    <location>
        <position position="249"/>
    </location>
    <ligand>
        <name>FMN</name>
        <dbReference type="ChEBI" id="CHEBI:58210"/>
    </ligand>
</feature>
<keyword evidence="2" id="KW-0560">Oxidoreductase</keyword>
<feature type="binding site" evidence="5">
    <location>
        <begin position="87"/>
        <end position="89"/>
    </location>
    <ligand>
        <name>FMN</name>
        <dbReference type="ChEBI" id="CHEBI:58210"/>
    </ligand>
</feature>
<comment type="caution">
    <text evidence="7">The sequence shown here is derived from an EMBL/GenBank/DDBJ whole genome shotgun (WGS) entry which is preliminary data.</text>
</comment>
<evidence type="ECO:0000256" key="3">
    <source>
        <dbReference type="ARBA" id="ARBA00024042"/>
    </source>
</evidence>
<keyword evidence="8" id="KW-1185">Reference proteome</keyword>
<comment type="similarity">
    <text evidence="3">Belongs to the FMN-dependent alpha-hydroxy acid dehydrogenase family.</text>
</comment>
<feature type="binding site" evidence="5">
    <location>
        <position position="116"/>
    </location>
    <ligand>
        <name>FMN</name>
        <dbReference type="ChEBI" id="CHEBI:58210"/>
    </ligand>
</feature>
<evidence type="ECO:0000313" key="7">
    <source>
        <dbReference type="EMBL" id="CAI5729151.1"/>
    </source>
</evidence>
<evidence type="ECO:0000256" key="5">
    <source>
        <dbReference type="PIRSR" id="PIRSR000138-2"/>
    </source>
</evidence>
<dbReference type="InterPro" id="IPR037396">
    <property type="entry name" value="FMN_HAD"/>
</dbReference>
<feature type="binding site" evidence="5">
    <location>
        <position position="273"/>
    </location>
    <ligand>
        <name>glyoxylate</name>
        <dbReference type="ChEBI" id="CHEBI:36655"/>
    </ligand>
</feature>
<keyword evidence="5" id="KW-0288">FMN</keyword>
<dbReference type="CDD" id="cd02809">
    <property type="entry name" value="alpha_hydroxyacid_oxid_FMN"/>
    <property type="match status" value="1"/>
</dbReference>
<feature type="binding site" evidence="5">
    <location>
        <position position="276"/>
    </location>
    <ligand>
        <name>glyoxylate</name>
        <dbReference type="ChEBI" id="CHEBI:36655"/>
    </ligand>
</feature>
<protein>
    <recommendedName>
        <fullName evidence="6">FMN hydroxy acid dehydrogenase domain-containing protein</fullName>
    </recommendedName>
</protein>
<comment type="cofactor">
    <cofactor evidence="1">
        <name>FMN</name>
        <dbReference type="ChEBI" id="CHEBI:58210"/>
    </cofactor>
</comment>
<feature type="binding site" evidence="5">
    <location>
        <begin position="304"/>
        <end position="308"/>
    </location>
    <ligand>
        <name>FMN</name>
        <dbReference type="ChEBI" id="CHEBI:58210"/>
    </ligand>
</feature>
<evidence type="ECO:0000313" key="8">
    <source>
        <dbReference type="Proteomes" id="UP001162031"/>
    </source>
</evidence>
<evidence type="ECO:0000259" key="6">
    <source>
        <dbReference type="PROSITE" id="PS51349"/>
    </source>
</evidence>
<accession>A0AAV0TYA6</accession>
<organism evidence="7 8">
    <name type="scientific">Hyaloperonospora brassicae</name>
    <name type="common">Brassica downy mildew</name>
    <name type="synonym">Peronospora brassicae</name>
    <dbReference type="NCBI Taxonomy" id="162125"/>
    <lineage>
        <taxon>Eukaryota</taxon>
        <taxon>Sar</taxon>
        <taxon>Stramenopiles</taxon>
        <taxon>Oomycota</taxon>
        <taxon>Peronosporomycetes</taxon>
        <taxon>Peronosporales</taxon>
        <taxon>Peronosporaceae</taxon>
        <taxon>Hyaloperonospora</taxon>
    </lineage>
</organism>
<dbReference type="PROSITE" id="PS00557">
    <property type="entry name" value="FMN_HYDROXY_ACID_DH_1"/>
    <property type="match status" value="1"/>
</dbReference>
<feature type="binding site" evidence="5">
    <location>
        <position position="142"/>
    </location>
    <ligand>
        <name>FMN</name>
        <dbReference type="ChEBI" id="CHEBI:58210"/>
    </ligand>
</feature>
<dbReference type="GO" id="GO:0005737">
    <property type="term" value="C:cytoplasm"/>
    <property type="evidence" value="ECO:0007669"/>
    <property type="project" value="UniProtKB-ARBA"/>
</dbReference>
<feature type="binding site" evidence="5">
    <location>
        <position position="34"/>
    </location>
    <ligand>
        <name>glyoxylate</name>
        <dbReference type="ChEBI" id="CHEBI:36655"/>
    </ligand>
</feature>
<evidence type="ECO:0000256" key="4">
    <source>
        <dbReference type="PIRSR" id="PIRSR000138-1"/>
    </source>
</evidence>
<dbReference type="InterPro" id="IPR012133">
    <property type="entry name" value="Alpha-hydoxy_acid_DH_FMN"/>
</dbReference>
<keyword evidence="5" id="KW-0285">Flavoprotein</keyword>
<feature type="binding site" evidence="5">
    <location>
        <position position="271"/>
    </location>
    <ligand>
        <name>FMN</name>
        <dbReference type="ChEBI" id="CHEBI:58210"/>
    </ligand>
</feature>
<name>A0AAV0TYA6_HYABA</name>
<dbReference type="PANTHER" id="PTHR10578:SF149">
    <property type="entry name" value="2-HYDROXYACID OXIDASE 2"/>
    <property type="match status" value="1"/>
</dbReference>
<dbReference type="PIRSF" id="PIRSF000138">
    <property type="entry name" value="Al-hdrx_acd_dh"/>
    <property type="match status" value="1"/>
</dbReference>
<feature type="active site" description="Proton acceptor" evidence="4">
    <location>
        <position position="273"/>
    </location>
</feature>
<dbReference type="AlphaFoldDB" id="A0AAV0TYA6"/>
<evidence type="ECO:0000256" key="1">
    <source>
        <dbReference type="ARBA" id="ARBA00001917"/>
    </source>
</evidence>
<feature type="binding site" evidence="5">
    <location>
        <position position="179"/>
    </location>
    <ligand>
        <name>glyoxylate</name>
        <dbReference type="ChEBI" id="CHEBI:36655"/>
    </ligand>
</feature>
<dbReference type="GO" id="GO:0010181">
    <property type="term" value="F:FMN binding"/>
    <property type="evidence" value="ECO:0007669"/>
    <property type="project" value="InterPro"/>
</dbReference>